<evidence type="ECO:0000313" key="2">
    <source>
        <dbReference type="EMBL" id="GFN75410.1"/>
    </source>
</evidence>
<feature type="domain" description="Integrase zinc-binding" evidence="1">
    <location>
        <begin position="88"/>
        <end position="134"/>
    </location>
</feature>
<evidence type="ECO:0000259" key="1">
    <source>
        <dbReference type="Pfam" id="PF17921"/>
    </source>
</evidence>
<dbReference type="Gene3D" id="1.10.340.70">
    <property type="match status" value="1"/>
</dbReference>
<dbReference type="Proteomes" id="UP000735302">
    <property type="component" value="Unassembled WGS sequence"/>
</dbReference>
<protein>
    <submittedName>
        <fullName evidence="2">Retrovirus-related pol polyprotein from transposon</fullName>
    </submittedName>
</protein>
<dbReference type="AlphaFoldDB" id="A0AAV3X664"/>
<sequence length="143" mass="16126">MVGVAVTRAKTFHQTVTRPLRVPSVRGAVVWIVTVDQPPARGSSDTRTLGCEEDGSKETKFFEKVRGIVYRRFEDPERNITMKQRVVLTSVAHDSIIGSHLGIKRSKEKVLNSFYLPELDGDVMKYCGCIDVCQWKVKKDALD</sequence>
<comment type="caution">
    <text evidence="2">The sequence shown here is derived from an EMBL/GenBank/DDBJ whole genome shotgun (WGS) entry which is preliminary data.</text>
</comment>
<organism evidence="2 3">
    <name type="scientific">Plakobranchus ocellatus</name>
    <dbReference type="NCBI Taxonomy" id="259542"/>
    <lineage>
        <taxon>Eukaryota</taxon>
        <taxon>Metazoa</taxon>
        <taxon>Spiralia</taxon>
        <taxon>Lophotrochozoa</taxon>
        <taxon>Mollusca</taxon>
        <taxon>Gastropoda</taxon>
        <taxon>Heterobranchia</taxon>
        <taxon>Euthyneura</taxon>
        <taxon>Panpulmonata</taxon>
        <taxon>Sacoglossa</taxon>
        <taxon>Placobranchoidea</taxon>
        <taxon>Plakobranchidae</taxon>
        <taxon>Plakobranchus</taxon>
    </lineage>
</organism>
<keyword evidence="3" id="KW-1185">Reference proteome</keyword>
<dbReference type="EMBL" id="BLXT01000264">
    <property type="protein sequence ID" value="GFN75410.1"/>
    <property type="molecule type" value="Genomic_DNA"/>
</dbReference>
<name>A0AAV3X664_9GAST</name>
<accession>A0AAV3X664</accession>
<dbReference type="InterPro" id="IPR041588">
    <property type="entry name" value="Integrase_H2C2"/>
</dbReference>
<reference evidence="2 3" key="1">
    <citation type="journal article" date="2021" name="Elife">
        <title>Chloroplast acquisition without the gene transfer in kleptoplastic sea slugs, Plakobranchus ocellatus.</title>
        <authorList>
            <person name="Maeda T."/>
            <person name="Takahashi S."/>
            <person name="Yoshida T."/>
            <person name="Shimamura S."/>
            <person name="Takaki Y."/>
            <person name="Nagai Y."/>
            <person name="Toyoda A."/>
            <person name="Suzuki Y."/>
            <person name="Arimoto A."/>
            <person name="Ishii H."/>
            <person name="Satoh N."/>
            <person name="Nishiyama T."/>
            <person name="Hasebe M."/>
            <person name="Maruyama T."/>
            <person name="Minagawa J."/>
            <person name="Obokata J."/>
            <person name="Shigenobu S."/>
        </authorList>
    </citation>
    <scope>NUCLEOTIDE SEQUENCE [LARGE SCALE GENOMIC DNA]</scope>
</reference>
<dbReference type="Pfam" id="PF17921">
    <property type="entry name" value="Integrase_H2C2"/>
    <property type="match status" value="1"/>
</dbReference>
<evidence type="ECO:0000313" key="3">
    <source>
        <dbReference type="Proteomes" id="UP000735302"/>
    </source>
</evidence>
<proteinExistence type="predicted"/>
<gene>
    <name evidence="2" type="ORF">PoB_000191600</name>
</gene>